<dbReference type="KEGG" id="amob:HG15A2_41200"/>
<gene>
    <name evidence="2" type="ORF">HG15A2_41200</name>
</gene>
<proteinExistence type="predicted"/>
<name>A0A517N182_9BACT</name>
<dbReference type="SUPFAM" id="SSF47175">
    <property type="entry name" value="Cytochromes"/>
    <property type="match status" value="1"/>
</dbReference>
<dbReference type="Gene3D" id="1.20.120.10">
    <property type="entry name" value="Cytochrome c/b562"/>
    <property type="match status" value="1"/>
</dbReference>
<dbReference type="PROSITE" id="PS51257">
    <property type="entry name" value="PROKAR_LIPOPROTEIN"/>
    <property type="match status" value="1"/>
</dbReference>
<dbReference type="Gene3D" id="3.90.190.10">
    <property type="entry name" value="Protein tyrosine phosphatase superfamily"/>
    <property type="match status" value="1"/>
</dbReference>
<accession>A0A517N182</accession>
<dbReference type="EMBL" id="CP036263">
    <property type="protein sequence ID" value="QDT00778.1"/>
    <property type="molecule type" value="Genomic_DNA"/>
</dbReference>
<evidence type="ECO:0000313" key="3">
    <source>
        <dbReference type="Proteomes" id="UP000319852"/>
    </source>
</evidence>
<organism evidence="2 3">
    <name type="scientific">Adhaeretor mobilis</name>
    <dbReference type="NCBI Taxonomy" id="1930276"/>
    <lineage>
        <taxon>Bacteria</taxon>
        <taxon>Pseudomonadati</taxon>
        <taxon>Planctomycetota</taxon>
        <taxon>Planctomycetia</taxon>
        <taxon>Pirellulales</taxon>
        <taxon>Lacipirellulaceae</taxon>
        <taxon>Adhaeretor</taxon>
    </lineage>
</organism>
<keyword evidence="3" id="KW-1185">Reference proteome</keyword>
<dbReference type="Proteomes" id="UP000319852">
    <property type="component" value="Chromosome"/>
</dbReference>
<dbReference type="InterPro" id="IPR029021">
    <property type="entry name" value="Prot-tyrosine_phosphatase-like"/>
</dbReference>
<reference evidence="2 3" key="1">
    <citation type="submission" date="2019-02" db="EMBL/GenBank/DDBJ databases">
        <title>Deep-cultivation of Planctomycetes and their phenomic and genomic characterization uncovers novel biology.</title>
        <authorList>
            <person name="Wiegand S."/>
            <person name="Jogler M."/>
            <person name="Boedeker C."/>
            <person name="Pinto D."/>
            <person name="Vollmers J."/>
            <person name="Rivas-Marin E."/>
            <person name="Kohn T."/>
            <person name="Peeters S.H."/>
            <person name="Heuer A."/>
            <person name="Rast P."/>
            <person name="Oberbeckmann S."/>
            <person name="Bunk B."/>
            <person name="Jeske O."/>
            <person name="Meyerdierks A."/>
            <person name="Storesund J.E."/>
            <person name="Kallscheuer N."/>
            <person name="Luecker S."/>
            <person name="Lage O.M."/>
            <person name="Pohl T."/>
            <person name="Merkel B.J."/>
            <person name="Hornburger P."/>
            <person name="Mueller R.-W."/>
            <person name="Bruemmer F."/>
            <person name="Labrenz M."/>
            <person name="Spormann A.M."/>
            <person name="Op den Camp H."/>
            <person name="Overmann J."/>
            <person name="Amann R."/>
            <person name="Jetten M.S.M."/>
            <person name="Mascher T."/>
            <person name="Medema M.H."/>
            <person name="Devos D.P."/>
            <person name="Kaster A.-K."/>
            <person name="Ovreas L."/>
            <person name="Rohde M."/>
            <person name="Galperin M.Y."/>
            <person name="Jogler C."/>
        </authorList>
    </citation>
    <scope>NUCLEOTIDE SEQUENCE [LARGE SCALE GENOMIC DNA]</scope>
    <source>
        <strain evidence="2 3">HG15A2</strain>
    </source>
</reference>
<protein>
    <submittedName>
        <fullName evidence="2">Uncharacterized protein</fullName>
    </submittedName>
</protein>
<dbReference type="InterPro" id="IPR010980">
    <property type="entry name" value="Cyt_c/b562"/>
</dbReference>
<dbReference type="AlphaFoldDB" id="A0A517N182"/>
<keyword evidence="1" id="KW-0732">Signal</keyword>
<dbReference type="GO" id="GO:0005506">
    <property type="term" value="F:iron ion binding"/>
    <property type="evidence" value="ECO:0007669"/>
    <property type="project" value="InterPro"/>
</dbReference>
<evidence type="ECO:0000313" key="2">
    <source>
        <dbReference type="EMBL" id="QDT00778.1"/>
    </source>
</evidence>
<dbReference type="GO" id="GO:0009055">
    <property type="term" value="F:electron transfer activity"/>
    <property type="evidence" value="ECO:0007669"/>
    <property type="project" value="InterPro"/>
</dbReference>
<dbReference type="GO" id="GO:0020037">
    <property type="term" value="F:heme binding"/>
    <property type="evidence" value="ECO:0007669"/>
    <property type="project" value="InterPro"/>
</dbReference>
<dbReference type="SUPFAM" id="SSF52799">
    <property type="entry name" value="(Phosphotyrosine protein) phosphatases II"/>
    <property type="match status" value="1"/>
</dbReference>
<sequence length="332" mass="36471" precursor="true">MYKSIVLLLMAALSIGCSPETVLQQAEDTPPRPAGDITTADAGHPHKIATKHLPNPVQVHPKVISGGLPEGDRAFQELQDLGVKTVISVDGARPDVAIAKKYGLRYVHLPHGYDGVPENRIKELAKAVRDLDGPVYIHCHHGKHRSPAAASVACVAAGLIPQVDGLSVLKIAGTSPNYRGLYESARTTTPFEDALLDELDVEFRESMEVPPMAEAMVALEHTHDHLKAIAAAGWRSPGDHPDLDPAHEALLFREHFTELLRTDYVQQKSEEFQQLMRGSEEAAQKLEDTLRQWQPTESRPAPPPALEQIFTSITADCKTCHQKFRDVPLSEK</sequence>
<dbReference type="OrthoDB" id="251220at2"/>
<evidence type="ECO:0000256" key="1">
    <source>
        <dbReference type="SAM" id="SignalP"/>
    </source>
</evidence>
<feature type="chain" id="PRO_5022169741" evidence="1">
    <location>
        <begin position="20"/>
        <end position="332"/>
    </location>
</feature>
<feature type="signal peptide" evidence="1">
    <location>
        <begin position="1"/>
        <end position="19"/>
    </location>
</feature>
<dbReference type="GO" id="GO:0022900">
    <property type="term" value="P:electron transport chain"/>
    <property type="evidence" value="ECO:0007669"/>
    <property type="project" value="InterPro"/>
</dbReference>